<gene>
    <name evidence="1" type="ORF">OMW55_02510</name>
</gene>
<dbReference type="GO" id="GO:0016740">
    <property type="term" value="F:transferase activity"/>
    <property type="evidence" value="ECO:0007669"/>
    <property type="project" value="UniProtKB-KW"/>
</dbReference>
<keyword evidence="1" id="KW-0808">Transferase</keyword>
<proteinExistence type="predicted"/>
<dbReference type="RefSeq" id="WP_264880572.1">
    <property type="nucleotide sequence ID" value="NZ_JAPDOB010000001.1"/>
</dbReference>
<protein>
    <submittedName>
        <fullName evidence="1">Beta-3-deoxy-D-manno-oct-2-ulosonic acid transferase</fullName>
    </submittedName>
</protein>
<organism evidence="1 2">
    <name type="scientific">Sphingomonas arvum</name>
    <dbReference type="NCBI Taxonomy" id="2992113"/>
    <lineage>
        <taxon>Bacteria</taxon>
        <taxon>Pseudomonadati</taxon>
        <taxon>Pseudomonadota</taxon>
        <taxon>Alphaproteobacteria</taxon>
        <taxon>Sphingomonadales</taxon>
        <taxon>Sphingomonadaceae</taxon>
        <taxon>Sphingomonas</taxon>
    </lineage>
</organism>
<name>A0ABT3JC91_9SPHN</name>
<dbReference type="EMBL" id="JAPDOB010000001">
    <property type="protein sequence ID" value="MCW3796683.1"/>
    <property type="molecule type" value="Genomic_DNA"/>
</dbReference>
<sequence length="421" mass="45700">MAGILGVPVGMQGDDGSLAAPRLLRAAEVRELLRERLLDDRQFIDPFSGAPVGAPAIAALCASWRRLIDSNRDLAGAFGFAPWKRKTTEALLWGGSAAVAFDPPAERLPPGSTAAIWVARTAPETIGALDRRGVSLVDVEDGFIRSAGLGANCVPPLSIVVDRLGAHFDARTESELERLLQESEFAPPLLERAEAVRREIVARGLSKYDVGQIAMERRGARRHILVPGQVEDDRAVLSTPGEPLANLAMLRQVRDAAPNSYLIYKPHPDVEAGHRKGAIPDDVARTLADEIVRDQSITSLIAMVDEVHVNSSLAGFEALLRDKAVTTYGVPFYAGWGLTTDRGVVPERRTAKRTLPELVAAALLLYPRYVDPVTGLPCSAEVVIWRLSEPGQMSGRSPLISLRRLQGRFKKAATSLLSRRR</sequence>
<dbReference type="InterPro" id="IPR007833">
    <property type="entry name" value="Capsule_polysaccharide_synth"/>
</dbReference>
<reference evidence="1 2" key="1">
    <citation type="submission" date="2022-10" db="EMBL/GenBank/DDBJ databases">
        <title>Sphingomonas sp.</title>
        <authorList>
            <person name="Jin C."/>
        </authorList>
    </citation>
    <scope>NUCLEOTIDE SEQUENCE [LARGE SCALE GENOMIC DNA]</scope>
    <source>
        <strain evidence="1 2">BN140010</strain>
    </source>
</reference>
<dbReference type="CDD" id="cd16439">
    <property type="entry name" value="beta_Kdo_transferase_KpsC_2"/>
    <property type="match status" value="1"/>
</dbReference>
<comment type="caution">
    <text evidence="1">The sequence shown here is derived from an EMBL/GenBank/DDBJ whole genome shotgun (WGS) entry which is preliminary data.</text>
</comment>
<evidence type="ECO:0000313" key="1">
    <source>
        <dbReference type="EMBL" id="MCW3796683.1"/>
    </source>
</evidence>
<keyword evidence="2" id="KW-1185">Reference proteome</keyword>
<dbReference type="Pfam" id="PF05159">
    <property type="entry name" value="Capsule_synth"/>
    <property type="match status" value="2"/>
</dbReference>
<evidence type="ECO:0000313" key="2">
    <source>
        <dbReference type="Proteomes" id="UP001526246"/>
    </source>
</evidence>
<dbReference type="Proteomes" id="UP001526246">
    <property type="component" value="Unassembled WGS sequence"/>
</dbReference>
<accession>A0ABT3JC91</accession>